<dbReference type="InterPro" id="IPR001792">
    <property type="entry name" value="Acylphosphatase-like_dom"/>
</dbReference>
<evidence type="ECO:0000313" key="12">
    <source>
        <dbReference type="EMBL" id="RWR01980.1"/>
    </source>
</evidence>
<dbReference type="NCBIfam" id="NF011000">
    <property type="entry name" value="PRK14426.1"/>
    <property type="match status" value="1"/>
</dbReference>
<dbReference type="PRINTS" id="PR00112">
    <property type="entry name" value="ACYLPHPHTASE"/>
</dbReference>
<sequence length="97" mass="10749">MTQEKSSKGLKIWVYGRVQGVGFRYSTQVKARALSLRGYARNLDDGSVEVLACGDTAQINELVAWLNAGGPHSARVDKMLTEPWHSQEEEPHDFTTG</sequence>
<dbReference type="PROSITE" id="PS00150">
    <property type="entry name" value="ACYLPHOSPHATASE_1"/>
    <property type="match status" value="1"/>
</dbReference>
<evidence type="ECO:0000256" key="6">
    <source>
        <dbReference type="ARBA" id="ARBA00047645"/>
    </source>
</evidence>
<reference evidence="12 13" key="1">
    <citation type="submission" date="2014-04" db="EMBL/GenBank/DDBJ databases">
        <title>Draft genome sequence of Pantoea beijingensis strain LMG 27579, an emerging pathogen to Pleurotus eryngii with potential industrial application.</title>
        <authorList>
            <person name="Xu F."/>
            <person name="Liu Y."/>
            <person name="Wang S."/>
            <person name="Yin Y."/>
            <person name="Ma Y."/>
            <person name="Zhao S."/>
            <person name="Rong C."/>
        </authorList>
    </citation>
    <scope>NUCLEOTIDE SEQUENCE [LARGE SCALE GENOMIC DNA]</scope>
    <source>
        <strain evidence="12 13">LMG 27579</strain>
    </source>
</reference>
<dbReference type="PANTHER" id="PTHR47268:SF4">
    <property type="entry name" value="ACYLPHOSPHATASE"/>
    <property type="match status" value="1"/>
</dbReference>
<evidence type="ECO:0000256" key="1">
    <source>
        <dbReference type="ARBA" id="ARBA00005614"/>
    </source>
</evidence>
<evidence type="ECO:0000313" key="13">
    <source>
        <dbReference type="Proteomes" id="UP000288794"/>
    </source>
</evidence>
<keyword evidence="13" id="KW-1185">Reference proteome</keyword>
<evidence type="ECO:0000256" key="3">
    <source>
        <dbReference type="ARBA" id="ARBA00015991"/>
    </source>
</evidence>
<evidence type="ECO:0000259" key="11">
    <source>
        <dbReference type="PROSITE" id="PS51160"/>
    </source>
</evidence>
<feature type="active site" evidence="7 8">
    <location>
        <position position="24"/>
    </location>
</feature>
<dbReference type="InterPro" id="IPR017968">
    <property type="entry name" value="Acylphosphatase_CS"/>
</dbReference>
<dbReference type="InterPro" id="IPR020456">
    <property type="entry name" value="Acylphosphatase"/>
</dbReference>
<proteinExistence type="inferred from homology"/>
<accession>A0A443IDK8</accession>
<gene>
    <name evidence="12" type="ORF">ED28_10115</name>
</gene>
<dbReference type="AlphaFoldDB" id="A0A443IDK8"/>
<evidence type="ECO:0000256" key="4">
    <source>
        <dbReference type="ARBA" id="ARBA00022801"/>
    </source>
</evidence>
<organism evidence="12 13">
    <name type="scientific">[Pantoea] beijingensis</name>
    <dbReference type="NCBI Taxonomy" id="1324864"/>
    <lineage>
        <taxon>Bacteria</taxon>
        <taxon>Pseudomonadati</taxon>
        <taxon>Pseudomonadota</taxon>
        <taxon>Gammaproteobacteria</taxon>
        <taxon>Enterobacterales</taxon>
        <taxon>Erwiniaceae</taxon>
        <taxon>Erwinia</taxon>
    </lineage>
</organism>
<dbReference type="PROSITE" id="PS51160">
    <property type="entry name" value="ACYLPHOSPHATASE_3"/>
    <property type="match status" value="1"/>
</dbReference>
<keyword evidence="4 7" id="KW-0378">Hydrolase</keyword>
<comment type="caution">
    <text evidence="12">The sequence shown here is derived from an EMBL/GenBank/DDBJ whole genome shotgun (WGS) entry which is preliminary data.</text>
</comment>
<evidence type="ECO:0000256" key="7">
    <source>
        <dbReference type="HAMAP-Rule" id="MF_01450"/>
    </source>
</evidence>
<evidence type="ECO:0000256" key="8">
    <source>
        <dbReference type="PROSITE-ProRule" id="PRU00520"/>
    </source>
</evidence>
<dbReference type="InterPro" id="IPR036046">
    <property type="entry name" value="Acylphosphatase-like_dom_sf"/>
</dbReference>
<dbReference type="RefSeq" id="WP_128177593.1">
    <property type="nucleotide sequence ID" value="NZ_CP071409.1"/>
</dbReference>
<evidence type="ECO:0000256" key="10">
    <source>
        <dbReference type="RuleBase" id="RU004168"/>
    </source>
</evidence>
<feature type="domain" description="Acylphosphatase-like" evidence="11">
    <location>
        <begin position="9"/>
        <end position="97"/>
    </location>
</feature>
<dbReference type="PROSITE" id="PS00151">
    <property type="entry name" value="ACYLPHOSPHATASE_2"/>
    <property type="match status" value="1"/>
</dbReference>
<dbReference type="EC" id="3.6.1.7" evidence="2 7"/>
<dbReference type="EMBL" id="JMEE01000031">
    <property type="protein sequence ID" value="RWR01980.1"/>
    <property type="molecule type" value="Genomic_DNA"/>
</dbReference>
<protein>
    <recommendedName>
        <fullName evidence="3 7">Acylphosphatase</fullName>
        <ecNumber evidence="2 7">3.6.1.7</ecNumber>
    </recommendedName>
    <alternativeName>
        <fullName evidence="5 7">Acylphosphate phosphohydrolase</fullName>
    </alternativeName>
</protein>
<name>A0A443IDK8_9GAMM</name>
<dbReference type="GO" id="GO:0003998">
    <property type="term" value="F:acylphosphatase activity"/>
    <property type="evidence" value="ECO:0007669"/>
    <property type="project" value="UniProtKB-UniRule"/>
</dbReference>
<dbReference type="Proteomes" id="UP000288794">
    <property type="component" value="Unassembled WGS sequence"/>
</dbReference>
<evidence type="ECO:0000256" key="5">
    <source>
        <dbReference type="ARBA" id="ARBA00032904"/>
    </source>
</evidence>
<comment type="catalytic activity">
    <reaction evidence="6 7 8 9">
        <text>an acyl phosphate + H2O = a carboxylate + phosphate + H(+)</text>
        <dbReference type="Rhea" id="RHEA:14965"/>
        <dbReference type="ChEBI" id="CHEBI:15377"/>
        <dbReference type="ChEBI" id="CHEBI:15378"/>
        <dbReference type="ChEBI" id="CHEBI:29067"/>
        <dbReference type="ChEBI" id="CHEBI:43474"/>
        <dbReference type="ChEBI" id="CHEBI:59918"/>
        <dbReference type="EC" id="3.6.1.7"/>
    </reaction>
</comment>
<dbReference type="Pfam" id="PF00708">
    <property type="entry name" value="Acylphosphatase"/>
    <property type="match status" value="1"/>
</dbReference>
<comment type="similarity">
    <text evidence="1 7 10">Belongs to the acylphosphatase family.</text>
</comment>
<dbReference type="SUPFAM" id="SSF54975">
    <property type="entry name" value="Acylphosphatase/BLUF domain-like"/>
    <property type="match status" value="1"/>
</dbReference>
<dbReference type="HAMAP" id="MF_01450">
    <property type="entry name" value="Acylphosphatase_entero"/>
    <property type="match status" value="1"/>
</dbReference>
<feature type="active site" evidence="7 8">
    <location>
        <position position="42"/>
    </location>
</feature>
<dbReference type="InterPro" id="IPR028627">
    <property type="entry name" value="Acylphosphatase_bac"/>
</dbReference>
<dbReference type="Gene3D" id="3.30.70.100">
    <property type="match status" value="1"/>
</dbReference>
<dbReference type="PANTHER" id="PTHR47268">
    <property type="entry name" value="ACYLPHOSPHATASE"/>
    <property type="match status" value="1"/>
</dbReference>
<evidence type="ECO:0000256" key="9">
    <source>
        <dbReference type="RuleBase" id="RU000553"/>
    </source>
</evidence>
<evidence type="ECO:0000256" key="2">
    <source>
        <dbReference type="ARBA" id="ARBA00012150"/>
    </source>
</evidence>